<reference evidence="2 3" key="1">
    <citation type="submission" date="2019-03" db="EMBL/GenBank/DDBJ databases">
        <title>Single cell metagenomics reveals metabolic interactions within the superorganism composed of flagellate Streblomastix strix and complex community of Bacteroidetes bacteria on its surface.</title>
        <authorList>
            <person name="Treitli S.C."/>
            <person name="Kolisko M."/>
            <person name="Husnik F."/>
            <person name="Keeling P."/>
            <person name="Hampl V."/>
        </authorList>
    </citation>
    <scope>NUCLEOTIDE SEQUENCE [LARGE SCALE GENOMIC DNA]</scope>
    <source>
        <strain evidence="2">ST1C</strain>
    </source>
</reference>
<keyword evidence="1" id="KW-0175">Coiled coil</keyword>
<sequence>MATVESSSINSNSNESINVKYETLEKGSSRKYNRKSKTNDKAKALIDQMIREQIIEQSVEQLIDQPSEQLIKQTIFVLLNSEVCIETRLEKQQEAYRLEKLQKQAEQVQNDKVQVEQLLDVLEPIFEQHYQEFQNKTISERVKNANINIVNYTKIGQQQGQKKQVTGNLFDLTLVEDGNLCVIDFDINHELPKEKIDEISQNIIDNMLPINVGLVKTANGGLHAYCNRS</sequence>
<accession>A0A5J4X2S8</accession>
<protein>
    <submittedName>
        <fullName evidence="2">Uncharacterized protein</fullName>
    </submittedName>
</protein>
<evidence type="ECO:0000313" key="3">
    <source>
        <dbReference type="Proteomes" id="UP000324800"/>
    </source>
</evidence>
<organism evidence="2 3">
    <name type="scientific">Streblomastix strix</name>
    <dbReference type="NCBI Taxonomy" id="222440"/>
    <lineage>
        <taxon>Eukaryota</taxon>
        <taxon>Metamonada</taxon>
        <taxon>Preaxostyla</taxon>
        <taxon>Oxymonadida</taxon>
        <taxon>Streblomastigidae</taxon>
        <taxon>Streblomastix</taxon>
    </lineage>
</organism>
<dbReference type="EMBL" id="SNRW01000504">
    <property type="protein sequence ID" value="KAA6400759.1"/>
    <property type="molecule type" value="Genomic_DNA"/>
</dbReference>
<proteinExistence type="predicted"/>
<evidence type="ECO:0000256" key="1">
    <source>
        <dbReference type="SAM" id="Coils"/>
    </source>
</evidence>
<evidence type="ECO:0000313" key="2">
    <source>
        <dbReference type="EMBL" id="KAA6400759.1"/>
    </source>
</evidence>
<dbReference type="AlphaFoldDB" id="A0A5J4X2S8"/>
<name>A0A5J4X2S8_9EUKA</name>
<comment type="caution">
    <text evidence="2">The sequence shown here is derived from an EMBL/GenBank/DDBJ whole genome shotgun (WGS) entry which is preliminary data.</text>
</comment>
<feature type="coiled-coil region" evidence="1">
    <location>
        <begin position="91"/>
        <end position="118"/>
    </location>
</feature>
<gene>
    <name evidence="2" type="ORF">EZS28_003709</name>
</gene>
<dbReference type="Proteomes" id="UP000324800">
    <property type="component" value="Unassembled WGS sequence"/>
</dbReference>